<evidence type="ECO:0000259" key="6">
    <source>
        <dbReference type="Pfam" id="PF12849"/>
    </source>
</evidence>
<keyword evidence="5" id="KW-0732">Signal</keyword>
<evidence type="ECO:0000313" key="8">
    <source>
        <dbReference type="Proteomes" id="UP000805614"/>
    </source>
</evidence>
<keyword evidence="2 4" id="KW-0813">Transport</keyword>
<feature type="chain" id="PRO_5045911196" description="Phosphate-binding protein" evidence="5">
    <location>
        <begin position="26"/>
        <end position="369"/>
    </location>
</feature>
<evidence type="ECO:0000256" key="2">
    <source>
        <dbReference type="ARBA" id="ARBA00022448"/>
    </source>
</evidence>
<gene>
    <name evidence="7" type="primary">pstS</name>
    <name evidence="7" type="ORF">HKK74_12750</name>
</gene>
<dbReference type="PIRSF" id="PIRSF002756">
    <property type="entry name" value="PstS"/>
    <property type="match status" value="1"/>
</dbReference>
<accession>A0ABR7LND6</accession>
<dbReference type="Proteomes" id="UP000805614">
    <property type="component" value="Unassembled WGS sequence"/>
</dbReference>
<dbReference type="InterPro" id="IPR024370">
    <property type="entry name" value="PBP_domain"/>
</dbReference>
<evidence type="ECO:0000256" key="5">
    <source>
        <dbReference type="SAM" id="SignalP"/>
    </source>
</evidence>
<dbReference type="InterPro" id="IPR005673">
    <property type="entry name" value="ABC_phos-bd_PstS"/>
</dbReference>
<dbReference type="Gene3D" id="3.40.190.10">
    <property type="entry name" value="Periplasmic binding protein-like II"/>
    <property type="match status" value="2"/>
</dbReference>
<dbReference type="CDD" id="cd13565">
    <property type="entry name" value="PBP2_PstS"/>
    <property type="match status" value="1"/>
</dbReference>
<name>A0ABR7LND6_9ACTN</name>
<comment type="caution">
    <text evidence="7">The sequence shown here is derived from an EMBL/GenBank/DDBJ whole genome shotgun (WGS) entry which is preliminary data.</text>
</comment>
<evidence type="ECO:0000256" key="1">
    <source>
        <dbReference type="ARBA" id="ARBA00008725"/>
    </source>
</evidence>
<dbReference type="EMBL" id="JABVEC010000008">
    <property type="protein sequence ID" value="MBC6466366.1"/>
    <property type="molecule type" value="Genomic_DNA"/>
</dbReference>
<proteinExistence type="inferred from homology"/>
<dbReference type="Pfam" id="PF12849">
    <property type="entry name" value="PBP_like_2"/>
    <property type="match status" value="1"/>
</dbReference>
<evidence type="ECO:0000256" key="3">
    <source>
        <dbReference type="ARBA" id="ARBA00022592"/>
    </source>
</evidence>
<dbReference type="PROSITE" id="PS51257">
    <property type="entry name" value="PROKAR_LIPOPROTEIN"/>
    <property type="match status" value="1"/>
</dbReference>
<protein>
    <recommendedName>
        <fullName evidence="4">Phosphate-binding protein</fullName>
    </recommendedName>
</protein>
<feature type="signal peptide" evidence="5">
    <location>
        <begin position="1"/>
        <end position="25"/>
    </location>
</feature>
<dbReference type="SUPFAM" id="SSF53850">
    <property type="entry name" value="Periplasmic binding protein-like II"/>
    <property type="match status" value="1"/>
</dbReference>
<reference evidence="7 8" key="1">
    <citation type="submission" date="2020-06" db="EMBL/GenBank/DDBJ databases">
        <title>Actinomadura xiongansis sp. nov., isolated from soil of Baiyangdian.</title>
        <authorList>
            <person name="Zhang X."/>
        </authorList>
    </citation>
    <scope>NUCLEOTIDE SEQUENCE [LARGE SCALE GENOMIC DNA]</scope>
    <source>
        <strain evidence="7 8">HBUM206468</strain>
    </source>
</reference>
<organism evidence="7 8">
    <name type="scientific">Actinomadura alba</name>
    <dbReference type="NCBI Taxonomy" id="406431"/>
    <lineage>
        <taxon>Bacteria</taxon>
        <taxon>Bacillati</taxon>
        <taxon>Actinomycetota</taxon>
        <taxon>Actinomycetes</taxon>
        <taxon>Streptosporangiales</taxon>
        <taxon>Thermomonosporaceae</taxon>
        <taxon>Actinomadura</taxon>
    </lineage>
</organism>
<evidence type="ECO:0000256" key="4">
    <source>
        <dbReference type="PIRNR" id="PIRNR002756"/>
    </source>
</evidence>
<dbReference type="InterPro" id="IPR050962">
    <property type="entry name" value="Phosphate-bind_PstS"/>
</dbReference>
<dbReference type="NCBIfam" id="TIGR00975">
    <property type="entry name" value="3a0107s03"/>
    <property type="match status" value="1"/>
</dbReference>
<comment type="similarity">
    <text evidence="1 4">Belongs to the PstS family.</text>
</comment>
<sequence>MKNGNRLAALGGVVVAGALALSACGSDDNAGSSTSSAPAAGSIADCATGTVNAAGSSAQKNAISEWTKAYSQACSGANLNYNPSGSGAGIQAFTQNQVAFAGSDSALKPEEVGPAKERCQGNNALNLPMVVGPVAIVYNVNGVDDLSLSPKTLAGIFSGKITKWNAPEIAKENSGAELPATAIKTVHRSDESGTTDNFTKFLKATAEDVWTYEPDKKWNAPGGQGAPKSDGVTTVVKQSDGAISYVELSYATNASLKTAKVANGSGEFVALSPESASKALDGAEVVGTGNDLAMKIDYATKTAGAYPIVLVTYEIACEKGLPADQAKFVKSFLNYTASDAGQKVLTDLGYAPLPAAVVTKVRSSVQALS</sequence>
<keyword evidence="3 4" id="KW-0592">Phosphate transport</keyword>
<keyword evidence="8" id="KW-1185">Reference proteome</keyword>
<evidence type="ECO:0000313" key="7">
    <source>
        <dbReference type="EMBL" id="MBC6466366.1"/>
    </source>
</evidence>
<dbReference type="PANTHER" id="PTHR42996">
    <property type="entry name" value="PHOSPHATE-BINDING PROTEIN PSTS"/>
    <property type="match status" value="1"/>
</dbReference>
<dbReference type="PANTHER" id="PTHR42996:SF1">
    <property type="entry name" value="PHOSPHATE-BINDING PROTEIN PSTS"/>
    <property type="match status" value="1"/>
</dbReference>
<dbReference type="RefSeq" id="WP_187243387.1">
    <property type="nucleotide sequence ID" value="NZ_BAAAOK010000009.1"/>
</dbReference>
<feature type="domain" description="PBP" evidence="6">
    <location>
        <begin position="44"/>
        <end position="339"/>
    </location>
</feature>